<dbReference type="AlphaFoldDB" id="A0A2P2K3I2"/>
<organism evidence="1">
    <name type="scientific">Rhizophora mucronata</name>
    <name type="common">Asiatic mangrove</name>
    <dbReference type="NCBI Taxonomy" id="61149"/>
    <lineage>
        <taxon>Eukaryota</taxon>
        <taxon>Viridiplantae</taxon>
        <taxon>Streptophyta</taxon>
        <taxon>Embryophyta</taxon>
        <taxon>Tracheophyta</taxon>
        <taxon>Spermatophyta</taxon>
        <taxon>Magnoliopsida</taxon>
        <taxon>eudicotyledons</taxon>
        <taxon>Gunneridae</taxon>
        <taxon>Pentapetalae</taxon>
        <taxon>rosids</taxon>
        <taxon>fabids</taxon>
        <taxon>Malpighiales</taxon>
        <taxon>Rhizophoraceae</taxon>
        <taxon>Rhizophora</taxon>
    </lineage>
</organism>
<dbReference type="EMBL" id="GGEC01019769">
    <property type="protein sequence ID" value="MBX00253.1"/>
    <property type="molecule type" value="Transcribed_RNA"/>
</dbReference>
<sequence length="105" mass="12192">MRINLLAGPSMSLPVSSSEFCREAYLAKDLYGLTISRKCHLFLQGWIHKDIFWVLFPWDQTMKQDGTAGMNCHISFLVIYFKGSSPKHRKKFSDVFLDIIARFML</sequence>
<protein>
    <submittedName>
        <fullName evidence="1">Uncharacterized protein</fullName>
    </submittedName>
</protein>
<reference evidence="1" key="1">
    <citation type="submission" date="2018-02" db="EMBL/GenBank/DDBJ databases">
        <title>Rhizophora mucronata_Transcriptome.</title>
        <authorList>
            <person name="Meera S.P."/>
            <person name="Sreeshan A."/>
            <person name="Augustine A."/>
        </authorList>
    </citation>
    <scope>NUCLEOTIDE SEQUENCE</scope>
    <source>
        <tissue evidence="1">Leaf</tissue>
    </source>
</reference>
<proteinExistence type="predicted"/>
<evidence type="ECO:0000313" key="1">
    <source>
        <dbReference type="EMBL" id="MBX00253.1"/>
    </source>
</evidence>
<name>A0A2P2K3I2_RHIMU</name>
<accession>A0A2P2K3I2</accession>